<dbReference type="Gene3D" id="1.20.1530.20">
    <property type="match status" value="1"/>
</dbReference>
<evidence type="ECO:0000259" key="12">
    <source>
        <dbReference type="Pfam" id="PF00999"/>
    </source>
</evidence>
<evidence type="ECO:0000256" key="11">
    <source>
        <dbReference type="SAM" id="Phobius"/>
    </source>
</evidence>
<dbReference type="OrthoDB" id="1288932at2759"/>
<feature type="transmembrane region" description="Helical" evidence="11">
    <location>
        <begin position="198"/>
        <end position="220"/>
    </location>
</feature>
<protein>
    <submittedName>
        <fullName evidence="15">Uncharacterized protein</fullName>
    </submittedName>
</protein>
<keyword evidence="5" id="KW-0630">Potassium</keyword>
<feature type="transmembrane region" description="Helical" evidence="11">
    <location>
        <begin position="38"/>
        <end position="60"/>
    </location>
</feature>
<feature type="transmembrane region" description="Helical" evidence="11">
    <location>
        <begin position="134"/>
        <end position="156"/>
    </location>
</feature>
<dbReference type="Pfam" id="PF00999">
    <property type="entry name" value="Na_H_Exchanger"/>
    <property type="match status" value="1"/>
</dbReference>
<reference evidence="15" key="2">
    <citation type="submission" date="2022-03" db="EMBL/GenBank/DDBJ databases">
        <title>Draft title - Genomic analysis of global carrot germplasm unveils the trajectory of domestication and the origin of high carotenoid orange carrot.</title>
        <authorList>
            <person name="Iorizzo M."/>
            <person name="Ellison S."/>
            <person name="Senalik D."/>
            <person name="Macko-Podgorni A."/>
            <person name="Grzebelus D."/>
            <person name="Bostan H."/>
            <person name="Rolling W."/>
            <person name="Curaba J."/>
            <person name="Simon P."/>
        </authorList>
    </citation>
    <scope>NUCLEOTIDE SEQUENCE</scope>
    <source>
        <tissue evidence="15">Leaf</tissue>
    </source>
</reference>
<evidence type="ECO:0000256" key="5">
    <source>
        <dbReference type="ARBA" id="ARBA00022958"/>
    </source>
</evidence>
<dbReference type="GO" id="GO:0006813">
    <property type="term" value="P:potassium ion transport"/>
    <property type="evidence" value="ECO:0007669"/>
    <property type="project" value="UniProtKB-KW"/>
</dbReference>
<dbReference type="PANTHER" id="PTHR32468">
    <property type="entry name" value="CATION/H + ANTIPORTER"/>
    <property type="match status" value="1"/>
</dbReference>
<dbReference type="InterPro" id="IPR050794">
    <property type="entry name" value="CPA2_transporter"/>
</dbReference>
<dbReference type="GO" id="GO:0016020">
    <property type="term" value="C:membrane"/>
    <property type="evidence" value="ECO:0007669"/>
    <property type="project" value="UniProtKB-SubCell"/>
</dbReference>
<keyword evidence="3" id="KW-0633">Potassium transport</keyword>
<dbReference type="Proteomes" id="UP000077755">
    <property type="component" value="Chromosome 8"/>
</dbReference>
<name>A0A175YP63_DAUCS</name>
<reference evidence="15" key="1">
    <citation type="journal article" date="2016" name="Nat. Genet.">
        <title>A high-quality carrot genome assembly provides new insights into carotenoid accumulation and asterid genome evolution.</title>
        <authorList>
            <person name="Iorizzo M."/>
            <person name="Ellison S."/>
            <person name="Senalik D."/>
            <person name="Zeng P."/>
            <person name="Satapoomin P."/>
            <person name="Huang J."/>
            <person name="Bowman M."/>
            <person name="Iovene M."/>
            <person name="Sanseverino W."/>
            <person name="Cavagnaro P."/>
            <person name="Yildiz M."/>
            <person name="Macko-Podgorni A."/>
            <person name="Moranska E."/>
            <person name="Grzebelus E."/>
            <person name="Grzebelus D."/>
            <person name="Ashrafi H."/>
            <person name="Zheng Z."/>
            <person name="Cheng S."/>
            <person name="Spooner D."/>
            <person name="Van Deynze A."/>
            <person name="Simon P."/>
        </authorList>
    </citation>
    <scope>NUCLEOTIDE SEQUENCE</scope>
    <source>
        <tissue evidence="15">Leaf</tissue>
    </source>
</reference>
<evidence type="ECO:0000256" key="10">
    <source>
        <dbReference type="SAM" id="MobiDB-lite"/>
    </source>
</evidence>
<comment type="similarity">
    <text evidence="9">Belongs to the monovalent cation:proton antiporter 2 (CPA2) transporter (TC 2.A.37) family. CHX (TC 2.A.37.4) subfamily.</text>
</comment>
<feature type="domain" description="Cation/H(+) antiporter C-terminal" evidence="14">
    <location>
        <begin position="621"/>
        <end position="783"/>
    </location>
</feature>
<dbReference type="PANTHER" id="PTHR32468:SF82">
    <property type="entry name" value="CATION_H(+) ANTIPORTER 15-LIKE"/>
    <property type="match status" value="1"/>
</dbReference>
<keyword evidence="2" id="KW-0813">Transport</keyword>
<keyword evidence="8 11" id="KW-0472">Membrane</keyword>
<evidence type="ECO:0000313" key="16">
    <source>
        <dbReference type="Proteomes" id="UP000077755"/>
    </source>
</evidence>
<proteinExistence type="inferred from homology"/>
<accession>A0A175YP63</accession>
<evidence type="ECO:0000256" key="7">
    <source>
        <dbReference type="ARBA" id="ARBA00023065"/>
    </source>
</evidence>
<keyword evidence="6 11" id="KW-1133">Transmembrane helix</keyword>
<evidence type="ECO:0000256" key="9">
    <source>
        <dbReference type="ARBA" id="ARBA00038341"/>
    </source>
</evidence>
<gene>
    <name evidence="15" type="ORF">DCAR_0832492</name>
</gene>
<evidence type="ECO:0000256" key="2">
    <source>
        <dbReference type="ARBA" id="ARBA00022448"/>
    </source>
</evidence>
<feature type="domain" description="Cation/H+ exchanger transmembrane" evidence="12">
    <location>
        <begin position="52"/>
        <end position="424"/>
    </location>
</feature>
<feature type="transmembrane region" description="Helical" evidence="11">
    <location>
        <begin position="315"/>
        <end position="332"/>
    </location>
</feature>
<feature type="region of interest" description="Disordered" evidence="10">
    <location>
        <begin position="787"/>
        <end position="814"/>
    </location>
</feature>
<dbReference type="GO" id="GO:1902600">
    <property type="term" value="P:proton transmembrane transport"/>
    <property type="evidence" value="ECO:0007669"/>
    <property type="project" value="InterPro"/>
</dbReference>
<keyword evidence="16" id="KW-1185">Reference proteome</keyword>
<dbReference type="GO" id="GO:0012505">
    <property type="term" value="C:endomembrane system"/>
    <property type="evidence" value="ECO:0007669"/>
    <property type="project" value="TreeGrafter"/>
</dbReference>
<dbReference type="OMA" id="FRMSITH"/>
<evidence type="ECO:0000313" key="15">
    <source>
        <dbReference type="EMBL" id="WOH12983.1"/>
    </source>
</evidence>
<feature type="transmembrane region" description="Helical" evidence="11">
    <location>
        <begin position="265"/>
        <end position="295"/>
    </location>
</feature>
<dbReference type="EMBL" id="CP093350">
    <property type="protein sequence ID" value="WOH12983.1"/>
    <property type="molecule type" value="Genomic_DNA"/>
</dbReference>
<dbReference type="InterPro" id="IPR057291">
    <property type="entry name" value="CHX17_2nd"/>
</dbReference>
<evidence type="ECO:0000256" key="6">
    <source>
        <dbReference type="ARBA" id="ARBA00022989"/>
    </source>
</evidence>
<feature type="transmembrane region" description="Helical" evidence="11">
    <location>
        <begin position="162"/>
        <end position="186"/>
    </location>
</feature>
<organism evidence="15 16">
    <name type="scientific">Daucus carota subsp. sativus</name>
    <name type="common">Carrot</name>
    <dbReference type="NCBI Taxonomy" id="79200"/>
    <lineage>
        <taxon>Eukaryota</taxon>
        <taxon>Viridiplantae</taxon>
        <taxon>Streptophyta</taxon>
        <taxon>Embryophyta</taxon>
        <taxon>Tracheophyta</taxon>
        <taxon>Spermatophyta</taxon>
        <taxon>Magnoliopsida</taxon>
        <taxon>eudicotyledons</taxon>
        <taxon>Gunneridae</taxon>
        <taxon>Pentapetalae</taxon>
        <taxon>asterids</taxon>
        <taxon>campanulids</taxon>
        <taxon>Apiales</taxon>
        <taxon>Apiaceae</taxon>
        <taxon>Apioideae</taxon>
        <taxon>Scandiceae</taxon>
        <taxon>Daucinae</taxon>
        <taxon>Daucus</taxon>
        <taxon>Daucus sect. Daucus</taxon>
    </lineage>
</organism>
<dbReference type="GO" id="GO:0015297">
    <property type="term" value="F:antiporter activity"/>
    <property type="evidence" value="ECO:0007669"/>
    <property type="project" value="InterPro"/>
</dbReference>
<sequence>MGDVDLTIEDFNRTIVCFAETIYRTNGVWEGPNPLAPILPIFIFQLPITILATRIVLLLLKPFNMPPFIGELIGGILLGPTFFGKIAPSTYKWFFPAYGFTILEPMAHFALVYYAFLVGLTLDTQTIKRTGTKAMGMAITGAVIPCLIGCLLFFVIVSEKTNYAGCIFWGFALTVSSYSALGSILEDQSLVQTDVGKLALSAAQVGEAISWGLLAVGLAVANSETYCFLAIMLTVVFALICARGVRPALSWIIKKTGDGQGYSEFYICFILSGVAICGVITDAIGTHPMLGAFIFGLIMPNEVLQTTLVERLEDFVMGIFMPAFFAVCGIRTNLDSLSFNNTSLVVVLGIIIVLSGSKVISALLSSFVTNMTAKEAATIGVLTSTKSILALIILEVAQEHGILTTQEYTIMIVSVVVMTMLVPPIILHYHPNIDNMPYTRKTIEKAKSVEELRVLACVHKFNNVPSIISVLEAANATQQSPIKVYALQLVELIGRASAMLVVHNSRKISSKNPTKEEAQTDDIISAFDNYELRCDGVNVQALTSRCPYSTMDEDICNIARDKRAAFIILPFHRQQNLDGEMEDINPAIRTVNENVLAHAPCSVGVLIDRRMAGTSMFPNRVAVLFLGGPDDREALAYAWKMSEHQNVRLTVIRFLPGKDALQVDPTEFMTTAAGTITVPIDAENEKHLDDQFIAKFRMSITHDSSVVYQQVMLNDEEETVRAIKKMEKDFDLFIVGRGRGMASPLTAGLADWCDCPELGPIGDLFATSEFSSSFSVLVMQQYTRSEGSEHETESYAESSEAENELNWRPSNASNDYGSFGQRDTEFGHLSFNHRRDHSLGMMR</sequence>
<feature type="domain" description="Cation/H(+) antiporter central" evidence="13">
    <location>
        <begin position="484"/>
        <end position="615"/>
    </location>
</feature>
<dbReference type="Pfam" id="PF23259">
    <property type="entry name" value="CHX17_C"/>
    <property type="match status" value="1"/>
</dbReference>
<dbReference type="InterPro" id="IPR006153">
    <property type="entry name" value="Cation/H_exchanger_TM"/>
</dbReference>
<evidence type="ECO:0000259" key="13">
    <source>
        <dbReference type="Pfam" id="PF23256"/>
    </source>
</evidence>
<dbReference type="Pfam" id="PF23256">
    <property type="entry name" value="CHX17_2nd"/>
    <property type="match status" value="1"/>
</dbReference>
<feature type="transmembrane region" description="Helical" evidence="11">
    <location>
        <begin position="97"/>
        <end position="122"/>
    </location>
</feature>
<evidence type="ECO:0000256" key="4">
    <source>
        <dbReference type="ARBA" id="ARBA00022692"/>
    </source>
</evidence>
<comment type="subcellular location">
    <subcellularLocation>
        <location evidence="1">Membrane</location>
        <topology evidence="1">Multi-pass membrane protein</topology>
    </subcellularLocation>
</comment>
<feature type="transmembrane region" description="Helical" evidence="11">
    <location>
        <begin position="408"/>
        <end position="429"/>
    </location>
</feature>
<evidence type="ECO:0000256" key="1">
    <source>
        <dbReference type="ARBA" id="ARBA00004141"/>
    </source>
</evidence>
<dbReference type="Gene3D" id="3.40.50.12370">
    <property type="match status" value="1"/>
</dbReference>
<evidence type="ECO:0000259" key="14">
    <source>
        <dbReference type="Pfam" id="PF23259"/>
    </source>
</evidence>
<dbReference type="Gramene" id="KZM85496">
    <property type="protein sequence ID" value="KZM85496"/>
    <property type="gene ID" value="DCAR_027082"/>
</dbReference>
<feature type="transmembrane region" description="Helical" evidence="11">
    <location>
        <begin position="72"/>
        <end position="91"/>
    </location>
</feature>
<feature type="transmembrane region" description="Helical" evidence="11">
    <location>
        <begin position="376"/>
        <end position="396"/>
    </location>
</feature>
<dbReference type="AlphaFoldDB" id="A0A175YP63"/>
<dbReference type="GO" id="GO:0006885">
    <property type="term" value="P:regulation of pH"/>
    <property type="evidence" value="ECO:0007669"/>
    <property type="project" value="TreeGrafter"/>
</dbReference>
<dbReference type="InterPro" id="IPR057290">
    <property type="entry name" value="CHX17_C"/>
</dbReference>
<keyword evidence="4 11" id="KW-0812">Transmembrane</keyword>
<feature type="transmembrane region" description="Helical" evidence="11">
    <location>
        <begin position="344"/>
        <end position="364"/>
    </location>
</feature>
<feature type="transmembrane region" description="Helical" evidence="11">
    <location>
        <begin position="226"/>
        <end position="245"/>
    </location>
</feature>
<evidence type="ECO:0000256" key="8">
    <source>
        <dbReference type="ARBA" id="ARBA00023136"/>
    </source>
</evidence>
<dbReference type="KEGG" id="dcr:108198971"/>
<evidence type="ECO:0000256" key="3">
    <source>
        <dbReference type="ARBA" id="ARBA00022538"/>
    </source>
</evidence>
<keyword evidence="7" id="KW-0406">Ion transport</keyword>
<dbReference type="InterPro" id="IPR038770">
    <property type="entry name" value="Na+/solute_symporter_sf"/>
</dbReference>